<dbReference type="EMBL" id="QRMS01000002">
    <property type="protein sequence ID" value="RHJ88154.1"/>
    <property type="molecule type" value="Genomic_DNA"/>
</dbReference>
<dbReference type="Gene3D" id="2.60.120.10">
    <property type="entry name" value="Jelly Rolls"/>
    <property type="match status" value="1"/>
</dbReference>
<evidence type="ECO:0000256" key="1">
    <source>
        <dbReference type="ARBA" id="ARBA00023015"/>
    </source>
</evidence>
<accession>A0A415E3J9</accession>
<dbReference type="InterPro" id="IPR012318">
    <property type="entry name" value="HTH_CRP"/>
</dbReference>
<dbReference type="STRING" id="1776384.GCA_900086585_03735"/>
<dbReference type="GO" id="GO:0006355">
    <property type="term" value="P:regulation of DNA-templated transcription"/>
    <property type="evidence" value="ECO:0007669"/>
    <property type="project" value="InterPro"/>
</dbReference>
<organism evidence="6 7">
    <name type="scientific">Emergencia timonensis</name>
    <dbReference type="NCBI Taxonomy" id="1776384"/>
    <lineage>
        <taxon>Bacteria</taxon>
        <taxon>Bacillati</taxon>
        <taxon>Bacillota</taxon>
        <taxon>Clostridia</taxon>
        <taxon>Peptostreptococcales</taxon>
        <taxon>Anaerovoracaceae</taxon>
        <taxon>Emergencia</taxon>
    </lineage>
</organism>
<evidence type="ECO:0000313" key="7">
    <source>
        <dbReference type="Proteomes" id="UP000284841"/>
    </source>
</evidence>
<dbReference type="Proteomes" id="UP000284841">
    <property type="component" value="Unassembled WGS sequence"/>
</dbReference>
<dbReference type="GO" id="GO:0003677">
    <property type="term" value="F:DNA binding"/>
    <property type="evidence" value="ECO:0007669"/>
    <property type="project" value="UniProtKB-KW"/>
</dbReference>
<dbReference type="Pfam" id="PF00027">
    <property type="entry name" value="cNMP_binding"/>
    <property type="match status" value="1"/>
</dbReference>
<evidence type="ECO:0000259" key="4">
    <source>
        <dbReference type="Pfam" id="PF00027"/>
    </source>
</evidence>
<proteinExistence type="predicted"/>
<dbReference type="AlphaFoldDB" id="A0A415E3J9"/>
<dbReference type="OrthoDB" id="3176638at2"/>
<dbReference type="InterPro" id="IPR036390">
    <property type="entry name" value="WH_DNA-bd_sf"/>
</dbReference>
<keyword evidence="1" id="KW-0805">Transcription regulation</keyword>
<dbReference type="InterPro" id="IPR014710">
    <property type="entry name" value="RmlC-like_jellyroll"/>
</dbReference>
<evidence type="ECO:0000259" key="5">
    <source>
        <dbReference type="Pfam" id="PF13545"/>
    </source>
</evidence>
<dbReference type="Pfam" id="PF13545">
    <property type="entry name" value="HTH_Crp_2"/>
    <property type="match status" value="1"/>
</dbReference>
<reference evidence="6 7" key="1">
    <citation type="submission" date="2018-08" db="EMBL/GenBank/DDBJ databases">
        <title>A genome reference for cultivated species of the human gut microbiota.</title>
        <authorList>
            <person name="Zou Y."/>
            <person name="Xue W."/>
            <person name="Luo G."/>
        </authorList>
    </citation>
    <scope>NUCLEOTIDE SEQUENCE [LARGE SCALE GENOMIC DNA]</scope>
    <source>
        <strain evidence="6 7">AM07-24</strain>
    </source>
</reference>
<evidence type="ECO:0000313" key="6">
    <source>
        <dbReference type="EMBL" id="RHJ88154.1"/>
    </source>
</evidence>
<name>A0A415E3J9_9FIRM</name>
<feature type="domain" description="HTH crp-type" evidence="5">
    <location>
        <begin position="153"/>
        <end position="221"/>
    </location>
</feature>
<dbReference type="InterPro" id="IPR000595">
    <property type="entry name" value="cNMP-bd_dom"/>
</dbReference>
<sequence length="223" mass="26003">MGDYFSIRGNEYHVPFADRCLDNKAYRSYFIHKTYQSAACIQQQGTPIEHFGIVTKGILKAVNDTVNGMELCHTYFQVKDIFPEFLYFSGRQHYTYDLYAVKKSEVVWVPVNVMEEMLAADPQLMYSLILYISHRGLKNQLFLNCLNYHTIRERIAFWITGMHNITIGETITLPSSQSILANMLHVSRSSLNKELKLMERDAFFTITEREIHDLDINRLSELL</sequence>
<dbReference type="GeneID" id="83006021"/>
<comment type="caution">
    <text evidence="6">The sequence shown here is derived from an EMBL/GenBank/DDBJ whole genome shotgun (WGS) entry which is preliminary data.</text>
</comment>
<keyword evidence="3" id="KW-0804">Transcription</keyword>
<keyword evidence="2" id="KW-0238">DNA-binding</keyword>
<dbReference type="RefSeq" id="WP_067541743.1">
    <property type="nucleotide sequence ID" value="NZ_AP025567.1"/>
</dbReference>
<dbReference type="CDD" id="cd00038">
    <property type="entry name" value="CAP_ED"/>
    <property type="match status" value="1"/>
</dbReference>
<dbReference type="SUPFAM" id="SSF46785">
    <property type="entry name" value="Winged helix' DNA-binding domain"/>
    <property type="match status" value="1"/>
</dbReference>
<dbReference type="SUPFAM" id="SSF51206">
    <property type="entry name" value="cAMP-binding domain-like"/>
    <property type="match status" value="1"/>
</dbReference>
<evidence type="ECO:0000256" key="3">
    <source>
        <dbReference type="ARBA" id="ARBA00023163"/>
    </source>
</evidence>
<gene>
    <name evidence="6" type="ORF">DW099_06975</name>
</gene>
<feature type="domain" description="Cyclic nucleotide-binding" evidence="4">
    <location>
        <begin position="33"/>
        <end position="120"/>
    </location>
</feature>
<protein>
    <submittedName>
        <fullName evidence="6">Crp/Fnr family transcriptional regulator</fullName>
    </submittedName>
</protein>
<evidence type="ECO:0000256" key="2">
    <source>
        <dbReference type="ARBA" id="ARBA00023125"/>
    </source>
</evidence>
<keyword evidence="7" id="KW-1185">Reference proteome</keyword>
<dbReference type="InterPro" id="IPR018490">
    <property type="entry name" value="cNMP-bd_dom_sf"/>
</dbReference>